<name>A0ABQ2LQ93_9ACTN</name>
<comment type="caution">
    <text evidence="2">The sequence shown here is derived from an EMBL/GenBank/DDBJ whole genome shotgun (WGS) entry which is preliminary data.</text>
</comment>
<keyword evidence="1" id="KW-0472">Membrane</keyword>
<keyword evidence="3" id="KW-1185">Reference proteome</keyword>
<feature type="transmembrane region" description="Helical" evidence="1">
    <location>
        <begin position="76"/>
        <end position="94"/>
    </location>
</feature>
<evidence type="ECO:0000313" key="2">
    <source>
        <dbReference type="EMBL" id="GGO41761.1"/>
    </source>
</evidence>
<feature type="transmembrane region" description="Helical" evidence="1">
    <location>
        <begin position="45"/>
        <end position="64"/>
    </location>
</feature>
<dbReference type="RefSeq" id="WP_189035039.1">
    <property type="nucleotide sequence ID" value="NZ_BMMP01000001.1"/>
</dbReference>
<evidence type="ECO:0000313" key="3">
    <source>
        <dbReference type="Proteomes" id="UP000631535"/>
    </source>
</evidence>
<sequence>MQEQNKQSDTPCAQAVYDNIWASPVLFVFVSLSLFLSPHDYGGNMAAWAVYFAGWTPPALMGLWCLKSGRRPDLPAAPIGLAVLAGGGLCNFLLHNQSLPI</sequence>
<keyword evidence="1" id="KW-1133">Transmembrane helix</keyword>
<accession>A0ABQ2LQ93</accession>
<keyword evidence="1" id="KW-0812">Transmembrane</keyword>
<protein>
    <submittedName>
        <fullName evidence="2">Uncharacterized protein</fullName>
    </submittedName>
</protein>
<evidence type="ECO:0000256" key="1">
    <source>
        <dbReference type="SAM" id="Phobius"/>
    </source>
</evidence>
<feature type="transmembrane region" description="Helical" evidence="1">
    <location>
        <begin position="20"/>
        <end position="39"/>
    </location>
</feature>
<dbReference type="EMBL" id="BMMP01000001">
    <property type="protein sequence ID" value="GGO41761.1"/>
    <property type="molecule type" value="Genomic_DNA"/>
</dbReference>
<reference evidence="3" key="1">
    <citation type="journal article" date="2019" name="Int. J. Syst. Evol. Microbiol.">
        <title>The Global Catalogue of Microorganisms (GCM) 10K type strain sequencing project: providing services to taxonomists for standard genome sequencing and annotation.</title>
        <authorList>
            <consortium name="The Broad Institute Genomics Platform"/>
            <consortium name="The Broad Institute Genome Sequencing Center for Infectious Disease"/>
            <person name="Wu L."/>
            <person name="Ma J."/>
        </authorList>
    </citation>
    <scope>NUCLEOTIDE SEQUENCE [LARGE SCALE GENOMIC DNA]</scope>
    <source>
        <strain evidence="3">CGMCC 4.7178</strain>
    </source>
</reference>
<organism evidence="2 3">
    <name type="scientific">Streptomyces daqingensis</name>
    <dbReference type="NCBI Taxonomy" id="1472640"/>
    <lineage>
        <taxon>Bacteria</taxon>
        <taxon>Bacillati</taxon>
        <taxon>Actinomycetota</taxon>
        <taxon>Actinomycetes</taxon>
        <taxon>Kitasatosporales</taxon>
        <taxon>Streptomycetaceae</taxon>
        <taxon>Streptomyces</taxon>
    </lineage>
</organism>
<gene>
    <name evidence="2" type="ORF">GCM10012287_01160</name>
</gene>
<proteinExistence type="predicted"/>
<dbReference type="Proteomes" id="UP000631535">
    <property type="component" value="Unassembled WGS sequence"/>
</dbReference>